<keyword evidence="1" id="KW-0472">Membrane</keyword>
<organism evidence="2 3">
    <name type="scientific">Nocardia pseudobrasiliensis</name>
    <dbReference type="NCBI Taxonomy" id="45979"/>
    <lineage>
        <taxon>Bacteria</taxon>
        <taxon>Bacillati</taxon>
        <taxon>Actinomycetota</taxon>
        <taxon>Actinomycetes</taxon>
        <taxon>Mycobacteriales</taxon>
        <taxon>Nocardiaceae</taxon>
        <taxon>Nocardia</taxon>
    </lineage>
</organism>
<accession>A0A370IDJ4</accession>
<feature type="transmembrane region" description="Helical" evidence="1">
    <location>
        <begin position="12"/>
        <end position="36"/>
    </location>
</feature>
<dbReference type="InterPro" id="IPR013901">
    <property type="entry name" value="Anthrone_oxy"/>
</dbReference>
<feature type="transmembrane region" description="Helical" evidence="1">
    <location>
        <begin position="147"/>
        <end position="167"/>
    </location>
</feature>
<keyword evidence="3" id="KW-1185">Reference proteome</keyword>
<dbReference type="RefSeq" id="WP_067990352.1">
    <property type="nucleotide sequence ID" value="NZ_QQBC01000001.1"/>
</dbReference>
<dbReference type="STRING" id="1210086.GCA_001613105_00186"/>
<sequence>MTATTASATASSTLGTISLVAATISTALLAGVYYAYGTSVMLALRQVDDRTFVEVMNRINVVIVNPLFMLSFLGSVVLTGIAAALHLRGDQRQILWWVLAALALNLISLFISFGGNIPLNNQLAAFTGDDFAGIRHTFEMPWVRLNIARALANTGAIAFLAMALRVAR</sequence>
<dbReference type="Pfam" id="PF08592">
    <property type="entry name" value="Anthrone_oxy"/>
    <property type="match status" value="1"/>
</dbReference>
<feature type="transmembrane region" description="Helical" evidence="1">
    <location>
        <begin position="94"/>
        <end position="113"/>
    </location>
</feature>
<keyword evidence="1" id="KW-0812">Transmembrane</keyword>
<feature type="transmembrane region" description="Helical" evidence="1">
    <location>
        <begin position="67"/>
        <end position="87"/>
    </location>
</feature>
<keyword evidence="1" id="KW-1133">Transmembrane helix</keyword>
<dbReference type="EMBL" id="QQBC01000001">
    <property type="protein sequence ID" value="RDI68802.1"/>
    <property type="molecule type" value="Genomic_DNA"/>
</dbReference>
<gene>
    <name evidence="2" type="ORF">DFR76_101337</name>
</gene>
<reference evidence="2 3" key="1">
    <citation type="submission" date="2018-07" db="EMBL/GenBank/DDBJ databases">
        <title>Genomic Encyclopedia of Type Strains, Phase IV (KMG-IV): sequencing the most valuable type-strain genomes for metagenomic binning, comparative biology and taxonomic classification.</title>
        <authorList>
            <person name="Goeker M."/>
        </authorList>
    </citation>
    <scope>NUCLEOTIDE SEQUENCE [LARGE SCALE GENOMIC DNA]</scope>
    <source>
        <strain evidence="2 3">DSM 44290</strain>
    </source>
</reference>
<comment type="caution">
    <text evidence="2">The sequence shown here is derived from an EMBL/GenBank/DDBJ whole genome shotgun (WGS) entry which is preliminary data.</text>
</comment>
<dbReference type="AlphaFoldDB" id="A0A370IDJ4"/>
<proteinExistence type="predicted"/>
<evidence type="ECO:0000256" key="1">
    <source>
        <dbReference type="SAM" id="Phobius"/>
    </source>
</evidence>
<evidence type="ECO:0000313" key="3">
    <source>
        <dbReference type="Proteomes" id="UP000254869"/>
    </source>
</evidence>
<dbReference type="Proteomes" id="UP000254869">
    <property type="component" value="Unassembled WGS sequence"/>
</dbReference>
<evidence type="ECO:0000313" key="2">
    <source>
        <dbReference type="EMBL" id="RDI68802.1"/>
    </source>
</evidence>
<name>A0A370IDJ4_9NOCA</name>
<protein>
    <submittedName>
        <fullName evidence="2">Putative membrane protein</fullName>
    </submittedName>
</protein>